<dbReference type="AlphaFoldDB" id="U5QJD5"/>
<name>U5QJD5_GLOK1</name>
<dbReference type="EMBL" id="CP003587">
    <property type="protein sequence ID" value="AGY59097.1"/>
    <property type="molecule type" value="Genomic_DNA"/>
</dbReference>
<dbReference type="STRING" id="1183438.GKIL_2851"/>
<evidence type="ECO:0000313" key="1">
    <source>
        <dbReference type="EMBL" id="AGY59097.1"/>
    </source>
</evidence>
<gene>
    <name evidence="1" type="ORF">GKIL_2851</name>
</gene>
<proteinExistence type="predicted"/>
<evidence type="ECO:0000313" key="2">
    <source>
        <dbReference type="Proteomes" id="UP000017396"/>
    </source>
</evidence>
<reference evidence="1 2" key="1">
    <citation type="journal article" date="2013" name="PLoS ONE">
        <title>Cultivation and Complete Genome Sequencing of Gloeobacter kilaueensis sp. nov., from a Lava Cave in Kilauea Caldera, Hawai'i.</title>
        <authorList>
            <person name="Saw J.H."/>
            <person name="Schatz M."/>
            <person name="Brown M.V."/>
            <person name="Kunkel D.D."/>
            <person name="Foster J.S."/>
            <person name="Shick H."/>
            <person name="Christensen S."/>
            <person name="Hou S."/>
            <person name="Wan X."/>
            <person name="Donachie S.P."/>
        </authorList>
    </citation>
    <scope>NUCLEOTIDE SEQUENCE [LARGE SCALE GENOMIC DNA]</scope>
    <source>
        <strain evidence="2">JS</strain>
    </source>
</reference>
<dbReference type="HOGENOM" id="CLU_2633074_0_0_3"/>
<protein>
    <submittedName>
        <fullName evidence="1">Uncharacterized protein</fullName>
    </submittedName>
</protein>
<dbReference type="Proteomes" id="UP000017396">
    <property type="component" value="Chromosome"/>
</dbReference>
<organism evidence="1 2">
    <name type="scientific">Gloeobacter kilaueensis (strain ATCC BAA-2537 / CCAP 1431/1 / ULC 316 / JS1)</name>
    <dbReference type="NCBI Taxonomy" id="1183438"/>
    <lineage>
        <taxon>Bacteria</taxon>
        <taxon>Bacillati</taxon>
        <taxon>Cyanobacteriota</taxon>
        <taxon>Cyanophyceae</taxon>
        <taxon>Gloeobacterales</taxon>
        <taxon>Gloeobacteraceae</taxon>
        <taxon>Gloeobacter</taxon>
    </lineage>
</organism>
<accession>U5QJD5</accession>
<dbReference type="KEGG" id="glj:GKIL_2851"/>
<sequence>MPKDLQAMLEAITDTEELNHLYLCLIDAVDIETLTGHLRSDTAKQSNLCIAPNMLISPVAVIITCSFPEVLSNFLNN</sequence>
<keyword evidence="2" id="KW-1185">Reference proteome</keyword>